<comment type="catalytic activity">
    <reaction evidence="14">
        <text>a quinone + NADH + H(+) = a quinol + NAD(+)</text>
        <dbReference type="Rhea" id="RHEA:46160"/>
        <dbReference type="ChEBI" id="CHEBI:15378"/>
        <dbReference type="ChEBI" id="CHEBI:24646"/>
        <dbReference type="ChEBI" id="CHEBI:57540"/>
        <dbReference type="ChEBI" id="CHEBI:57945"/>
        <dbReference type="ChEBI" id="CHEBI:132124"/>
        <dbReference type="EC" id="1.6.5.9"/>
    </reaction>
</comment>
<feature type="region of interest" description="Disordered" evidence="16">
    <location>
        <begin position="509"/>
        <end position="533"/>
    </location>
</feature>
<feature type="domain" description="FAD/NAD(P)-binding" evidence="18">
    <location>
        <begin position="68"/>
        <end position="392"/>
    </location>
</feature>
<keyword evidence="13 17" id="KW-0472">Membrane</keyword>
<evidence type="ECO:0000256" key="3">
    <source>
        <dbReference type="ARBA" id="ARBA00005272"/>
    </source>
</evidence>
<dbReference type="PRINTS" id="PR00368">
    <property type="entry name" value="FADPNR"/>
</dbReference>
<comment type="similarity">
    <text evidence="3">Belongs to the NADH dehydrogenase family.</text>
</comment>
<dbReference type="InterPro" id="IPR023753">
    <property type="entry name" value="FAD/NAD-binding_dom"/>
</dbReference>
<proteinExistence type="inferred from homology"/>
<gene>
    <name evidence="19" type="ORF">F5544_27190</name>
</gene>
<feature type="compositionally biased region" description="Low complexity" evidence="16">
    <location>
        <begin position="36"/>
        <end position="45"/>
    </location>
</feature>
<dbReference type="FunFam" id="3.50.50.100:FF:000011">
    <property type="entry name" value="Membrane NADH dehydrogenase"/>
    <property type="match status" value="1"/>
</dbReference>
<evidence type="ECO:0000256" key="10">
    <source>
        <dbReference type="ARBA" id="ARBA00022989"/>
    </source>
</evidence>
<organism evidence="19 20">
    <name type="scientific">Nocardia arthritidis</name>
    <dbReference type="NCBI Taxonomy" id="228602"/>
    <lineage>
        <taxon>Bacteria</taxon>
        <taxon>Bacillati</taxon>
        <taxon>Actinomycetota</taxon>
        <taxon>Actinomycetes</taxon>
        <taxon>Mycobacteriales</taxon>
        <taxon>Nocardiaceae</taxon>
        <taxon>Nocardia</taxon>
    </lineage>
</organism>
<comment type="cofactor">
    <cofactor evidence="1">
        <name>FAD</name>
        <dbReference type="ChEBI" id="CHEBI:57692"/>
    </cofactor>
</comment>
<accession>A0A6G9YJA9</accession>
<dbReference type="PANTHER" id="PTHR43706">
    <property type="entry name" value="NADH DEHYDROGENASE"/>
    <property type="match status" value="1"/>
</dbReference>
<evidence type="ECO:0000259" key="18">
    <source>
        <dbReference type="Pfam" id="PF07992"/>
    </source>
</evidence>
<dbReference type="GO" id="GO:0005886">
    <property type="term" value="C:plasma membrane"/>
    <property type="evidence" value="ECO:0007669"/>
    <property type="project" value="UniProtKB-SubCell"/>
</dbReference>
<sequence length="533" mass="56916">MLNFTFVRSLGRSKRARATIGNGADYGWACQERSRGPNPRSSRSRTMSNESADGRPQPAVAGRTGKHRVVIIGSGFGGLFGAKHLKHGDVEVTLISKTSTHLFQPLLYQVATGILSTGEIAPATRLVLRKQKNAQVLLGEVTDIDLVNKTVTSELLNLETVTPYDSLIVATGAQQSYFGNDRFATFAPGMKTIDDALELRARILGAFEAAELVTTQEARDRLLTFVVVGAGPTGVELAGQIAELADRTLEGTFHNIDPRDARVILVEGAGAVLGPMGPKLGGKAQRRLEKMGVEIQLNALVTDVDAQGVTVKDADGTIRRIEASTKVWSAGVQASPLGKMLAERSDGTEVDRAGRVVVEPDLTIKGHPNVFVVGDLMSVPGVPGQAQGAIQGATYAAKAIKAGLKGQAPQERKPFKYFNKGSMATVSRFSAVCQIGKLEFGGFIAWLAWLALHLYYLVGYRSRIVTVIQWFVTFLGRTRGQMAATEQWVLARLALELVNASGQEADELTGALGAPPADNGRAPGARTSDMRAG</sequence>
<evidence type="ECO:0000256" key="12">
    <source>
        <dbReference type="ARBA" id="ARBA00023027"/>
    </source>
</evidence>
<keyword evidence="11" id="KW-0560">Oxidoreductase</keyword>
<evidence type="ECO:0000313" key="20">
    <source>
        <dbReference type="Proteomes" id="UP000503540"/>
    </source>
</evidence>
<feature type="region of interest" description="Disordered" evidence="16">
    <location>
        <begin position="27"/>
        <end position="63"/>
    </location>
</feature>
<comment type="catalytic activity">
    <reaction evidence="15">
        <text>a menaquinone + NADH + H(+) = a menaquinol + NAD(+)</text>
        <dbReference type="Rhea" id="RHEA:29235"/>
        <dbReference type="Rhea" id="RHEA-COMP:9537"/>
        <dbReference type="Rhea" id="RHEA-COMP:9539"/>
        <dbReference type="ChEBI" id="CHEBI:15378"/>
        <dbReference type="ChEBI" id="CHEBI:16374"/>
        <dbReference type="ChEBI" id="CHEBI:18151"/>
        <dbReference type="ChEBI" id="CHEBI:57540"/>
        <dbReference type="ChEBI" id="CHEBI:57945"/>
    </reaction>
</comment>
<evidence type="ECO:0000256" key="4">
    <source>
        <dbReference type="ARBA" id="ARBA00012637"/>
    </source>
</evidence>
<evidence type="ECO:0000256" key="15">
    <source>
        <dbReference type="ARBA" id="ARBA00052097"/>
    </source>
</evidence>
<evidence type="ECO:0000256" key="5">
    <source>
        <dbReference type="ARBA" id="ARBA00022475"/>
    </source>
</evidence>
<evidence type="ECO:0000256" key="2">
    <source>
        <dbReference type="ARBA" id="ARBA00004377"/>
    </source>
</evidence>
<evidence type="ECO:0000256" key="7">
    <source>
        <dbReference type="ARBA" id="ARBA00022630"/>
    </source>
</evidence>
<dbReference type="Proteomes" id="UP000503540">
    <property type="component" value="Chromosome"/>
</dbReference>
<evidence type="ECO:0000256" key="17">
    <source>
        <dbReference type="SAM" id="Phobius"/>
    </source>
</evidence>
<keyword evidence="7" id="KW-0285">Flavoprotein</keyword>
<name>A0A6G9YJA9_9NOCA</name>
<keyword evidence="8 17" id="KW-0812">Transmembrane</keyword>
<evidence type="ECO:0000256" key="14">
    <source>
        <dbReference type="ARBA" id="ARBA00047599"/>
    </source>
</evidence>
<protein>
    <recommendedName>
        <fullName evidence="4">NADH:ubiquinone reductase (non-electrogenic)</fullName>
        <ecNumber evidence="4">1.6.5.9</ecNumber>
    </recommendedName>
</protein>
<dbReference type="Gene3D" id="3.50.50.100">
    <property type="match status" value="1"/>
</dbReference>
<dbReference type="EMBL" id="CP046172">
    <property type="protein sequence ID" value="QIS13292.1"/>
    <property type="molecule type" value="Genomic_DNA"/>
</dbReference>
<evidence type="ECO:0000313" key="19">
    <source>
        <dbReference type="EMBL" id="QIS13292.1"/>
    </source>
</evidence>
<evidence type="ECO:0000256" key="6">
    <source>
        <dbReference type="ARBA" id="ARBA00022519"/>
    </source>
</evidence>
<feature type="transmembrane region" description="Helical" evidence="17">
    <location>
        <begin position="440"/>
        <end position="458"/>
    </location>
</feature>
<keyword evidence="12" id="KW-0520">NAD</keyword>
<dbReference type="EC" id="1.6.5.9" evidence="4"/>
<evidence type="ECO:0000256" key="11">
    <source>
        <dbReference type="ARBA" id="ARBA00023002"/>
    </source>
</evidence>
<keyword evidence="10 17" id="KW-1133">Transmembrane helix</keyword>
<dbReference type="AlphaFoldDB" id="A0A6G9YJA9"/>
<dbReference type="GO" id="GO:0050136">
    <property type="term" value="F:NADH dehydrogenase (quinone) (non-electrogenic) activity"/>
    <property type="evidence" value="ECO:0007669"/>
    <property type="project" value="UniProtKB-EC"/>
</dbReference>
<keyword evidence="5" id="KW-1003">Cell membrane</keyword>
<evidence type="ECO:0000256" key="16">
    <source>
        <dbReference type="SAM" id="MobiDB-lite"/>
    </source>
</evidence>
<evidence type="ECO:0000256" key="9">
    <source>
        <dbReference type="ARBA" id="ARBA00022827"/>
    </source>
</evidence>
<dbReference type="PANTHER" id="PTHR43706:SF47">
    <property type="entry name" value="EXTERNAL NADH-UBIQUINONE OXIDOREDUCTASE 1, MITOCHONDRIAL-RELATED"/>
    <property type="match status" value="1"/>
</dbReference>
<reference evidence="19 20" key="1">
    <citation type="journal article" date="2019" name="ACS Chem. Biol.">
        <title>Identification and Mobilization of a Cryptic Antibiotic Biosynthesis Gene Locus from a Human-Pathogenic Nocardia Isolate.</title>
        <authorList>
            <person name="Herisse M."/>
            <person name="Ishida K."/>
            <person name="Porter J.L."/>
            <person name="Howden B."/>
            <person name="Hertweck C."/>
            <person name="Stinear T.P."/>
            <person name="Pidot S.J."/>
        </authorList>
    </citation>
    <scope>NUCLEOTIDE SEQUENCE [LARGE SCALE GENOMIC DNA]</scope>
    <source>
        <strain evidence="19 20">AUSMDU00012717</strain>
    </source>
</reference>
<keyword evidence="6" id="KW-0997">Cell inner membrane</keyword>
<comment type="subcellular location">
    <subcellularLocation>
        <location evidence="2">Cell inner membrane</location>
        <topology evidence="2">Single-pass membrane protein</topology>
    </subcellularLocation>
</comment>
<evidence type="ECO:0000256" key="8">
    <source>
        <dbReference type="ARBA" id="ARBA00022692"/>
    </source>
</evidence>
<evidence type="ECO:0000256" key="13">
    <source>
        <dbReference type="ARBA" id="ARBA00023136"/>
    </source>
</evidence>
<dbReference type="SUPFAM" id="SSF51905">
    <property type="entry name" value="FAD/NAD(P)-binding domain"/>
    <property type="match status" value="1"/>
</dbReference>
<keyword evidence="20" id="KW-1185">Reference proteome</keyword>
<evidence type="ECO:0000256" key="1">
    <source>
        <dbReference type="ARBA" id="ARBA00001974"/>
    </source>
</evidence>
<dbReference type="InterPro" id="IPR045024">
    <property type="entry name" value="NDH-2"/>
</dbReference>
<dbReference type="InterPro" id="IPR036188">
    <property type="entry name" value="FAD/NAD-bd_sf"/>
</dbReference>
<keyword evidence="9" id="KW-0274">FAD</keyword>
<dbReference type="KEGG" id="nah:F5544_27190"/>
<dbReference type="PRINTS" id="PR00411">
    <property type="entry name" value="PNDRDTASEI"/>
</dbReference>
<dbReference type="Pfam" id="PF07992">
    <property type="entry name" value="Pyr_redox_2"/>
    <property type="match status" value="1"/>
</dbReference>